<comment type="function">
    <text evidence="2 4">Binds together with bS18 to 16S ribosomal RNA.</text>
</comment>
<evidence type="ECO:0000256" key="5">
    <source>
        <dbReference type="SAM" id="MobiDB-lite"/>
    </source>
</evidence>
<dbReference type="GO" id="GO:0003735">
    <property type="term" value="F:structural constituent of ribosome"/>
    <property type="evidence" value="ECO:0007669"/>
    <property type="project" value="InterPro"/>
</dbReference>
<dbReference type="GO" id="GO:0005840">
    <property type="term" value="C:ribosome"/>
    <property type="evidence" value="ECO:0007669"/>
    <property type="project" value="UniProtKB-KW"/>
</dbReference>
<evidence type="ECO:0000256" key="4">
    <source>
        <dbReference type="HAMAP-Rule" id="MF_00360"/>
    </source>
</evidence>
<feature type="region of interest" description="Disordered" evidence="5">
    <location>
        <begin position="101"/>
        <end position="129"/>
    </location>
</feature>
<keyword evidence="4" id="KW-0687">Ribonucleoprotein</keyword>
<dbReference type="GO" id="GO:0005737">
    <property type="term" value="C:cytoplasm"/>
    <property type="evidence" value="ECO:0007669"/>
    <property type="project" value="UniProtKB-ARBA"/>
</dbReference>
<dbReference type="NCBIfam" id="TIGR00166">
    <property type="entry name" value="S6"/>
    <property type="match status" value="1"/>
</dbReference>
<keyword evidence="7" id="KW-1185">Reference proteome</keyword>
<dbReference type="Pfam" id="PF01250">
    <property type="entry name" value="Ribosomal_S6"/>
    <property type="match status" value="1"/>
</dbReference>
<gene>
    <name evidence="4 6" type="primary">rpsF</name>
    <name evidence="4" type="synonym">rps6</name>
    <name evidence="6" type="ORF">V0288_19430</name>
</gene>
<dbReference type="SUPFAM" id="SSF54995">
    <property type="entry name" value="Ribosomal protein S6"/>
    <property type="match status" value="1"/>
</dbReference>
<evidence type="ECO:0000256" key="2">
    <source>
        <dbReference type="ARBA" id="ARBA00035104"/>
    </source>
</evidence>
<feature type="compositionally biased region" description="Acidic residues" evidence="5">
    <location>
        <begin position="116"/>
        <end position="129"/>
    </location>
</feature>
<dbReference type="InterPro" id="IPR014717">
    <property type="entry name" value="Transl_elong_EF1B/ribsomal_bS6"/>
</dbReference>
<protein>
    <recommendedName>
        <fullName evidence="3 4">Small ribosomal subunit protein bS6</fullName>
    </recommendedName>
</protein>
<name>A0AAW9QNE3_9CHRO</name>
<dbReference type="CDD" id="cd15487">
    <property type="entry name" value="bS6_chloro_cyano"/>
    <property type="match status" value="1"/>
</dbReference>
<dbReference type="GO" id="GO:0070181">
    <property type="term" value="F:small ribosomal subunit rRNA binding"/>
    <property type="evidence" value="ECO:0007669"/>
    <property type="project" value="TreeGrafter"/>
</dbReference>
<reference evidence="6 7" key="1">
    <citation type="submission" date="2024-01" db="EMBL/GenBank/DDBJ databases">
        <title>Genomic insights into the taxonomy and metabolism of the cyanobacterium Pannus brasiliensis CCIBt3594.</title>
        <authorList>
            <person name="Machado M."/>
            <person name="Botero N.B."/>
            <person name="Andreote A.P.D."/>
            <person name="Feitosa A.M.T."/>
            <person name="Popin R."/>
            <person name="Sivonen K."/>
            <person name="Fiore M.F."/>
        </authorList>
    </citation>
    <scope>NUCLEOTIDE SEQUENCE [LARGE SCALE GENOMIC DNA]</scope>
    <source>
        <strain evidence="6 7">CCIBt3594</strain>
    </source>
</reference>
<keyword evidence="4" id="KW-0699">rRNA-binding</keyword>
<keyword evidence="4" id="KW-0694">RNA-binding</keyword>
<dbReference type="InterPro" id="IPR020814">
    <property type="entry name" value="Ribosomal_S6_plastid/chlpt"/>
</dbReference>
<dbReference type="InterPro" id="IPR000529">
    <property type="entry name" value="Ribosomal_bS6"/>
</dbReference>
<dbReference type="InterPro" id="IPR035980">
    <property type="entry name" value="Ribosomal_bS6_sf"/>
</dbReference>
<evidence type="ECO:0000256" key="3">
    <source>
        <dbReference type="ARBA" id="ARBA00035294"/>
    </source>
</evidence>
<dbReference type="PANTHER" id="PTHR21011">
    <property type="entry name" value="MITOCHONDRIAL 28S RIBOSOMAL PROTEIN S6"/>
    <property type="match status" value="1"/>
</dbReference>
<dbReference type="RefSeq" id="WP_332866793.1">
    <property type="nucleotide sequence ID" value="NZ_JBAFSM010000045.1"/>
</dbReference>
<dbReference type="AlphaFoldDB" id="A0AAW9QNE3"/>
<proteinExistence type="inferred from homology"/>
<evidence type="ECO:0000313" key="7">
    <source>
        <dbReference type="Proteomes" id="UP001328733"/>
    </source>
</evidence>
<dbReference type="EMBL" id="JBAFSM010000045">
    <property type="protein sequence ID" value="MEG3439307.1"/>
    <property type="molecule type" value="Genomic_DNA"/>
</dbReference>
<dbReference type="GO" id="GO:1990904">
    <property type="term" value="C:ribonucleoprotein complex"/>
    <property type="evidence" value="ECO:0007669"/>
    <property type="project" value="UniProtKB-KW"/>
</dbReference>
<dbReference type="Proteomes" id="UP001328733">
    <property type="component" value="Unassembled WGS sequence"/>
</dbReference>
<dbReference type="Gene3D" id="3.30.70.60">
    <property type="match status" value="1"/>
</dbReference>
<accession>A0AAW9QNE3</accession>
<dbReference type="PANTHER" id="PTHR21011:SF1">
    <property type="entry name" value="SMALL RIBOSOMAL SUBUNIT PROTEIN BS6M"/>
    <property type="match status" value="1"/>
</dbReference>
<organism evidence="6 7">
    <name type="scientific">Pannus brasiliensis CCIBt3594</name>
    <dbReference type="NCBI Taxonomy" id="1427578"/>
    <lineage>
        <taxon>Bacteria</taxon>
        <taxon>Bacillati</taxon>
        <taxon>Cyanobacteriota</taxon>
        <taxon>Cyanophyceae</taxon>
        <taxon>Oscillatoriophycideae</taxon>
        <taxon>Chroococcales</taxon>
        <taxon>Microcystaceae</taxon>
        <taxon>Pannus</taxon>
    </lineage>
</organism>
<dbReference type="GO" id="GO:0006412">
    <property type="term" value="P:translation"/>
    <property type="evidence" value="ECO:0007669"/>
    <property type="project" value="UniProtKB-UniRule"/>
</dbReference>
<evidence type="ECO:0000256" key="1">
    <source>
        <dbReference type="ARBA" id="ARBA00009512"/>
    </source>
</evidence>
<comment type="similarity">
    <text evidence="1 4">Belongs to the bacterial ribosomal protein bS6 family.</text>
</comment>
<comment type="caution">
    <text evidence="6">The sequence shown here is derived from an EMBL/GenBank/DDBJ whole genome shotgun (WGS) entry which is preliminary data.</text>
</comment>
<sequence>MSSNYETLYIVRPDLGEDQLQQEVGRYRDLIGEHGATDIQVKVWGKKRLAYPIGKFNDGVYVQMNYQALGKQVAPMERAMRLSDEVIRYLTLKLDRVVEPPADLSPVTEIPPTPVVDDEADDDGLSAEE</sequence>
<keyword evidence="4 6" id="KW-0689">Ribosomal protein</keyword>
<evidence type="ECO:0000313" key="6">
    <source>
        <dbReference type="EMBL" id="MEG3439307.1"/>
    </source>
</evidence>
<dbReference type="HAMAP" id="MF_00360">
    <property type="entry name" value="Ribosomal_bS6"/>
    <property type="match status" value="1"/>
</dbReference>